<feature type="compositionally biased region" description="Basic and acidic residues" evidence="1">
    <location>
        <begin position="192"/>
        <end position="202"/>
    </location>
</feature>
<gene>
    <name evidence="2" type="ORF">C7402_101606</name>
</gene>
<proteinExistence type="predicted"/>
<name>A0ABX5KW47_9BURK</name>
<feature type="region of interest" description="Disordered" evidence="1">
    <location>
        <begin position="223"/>
        <end position="247"/>
    </location>
</feature>
<accession>A0ABX5KW47</accession>
<feature type="compositionally biased region" description="Basic residues" evidence="1">
    <location>
        <begin position="234"/>
        <end position="246"/>
    </location>
</feature>
<dbReference type="EMBL" id="QEOB01000001">
    <property type="protein sequence ID" value="PVX97891.1"/>
    <property type="molecule type" value="Genomic_DNA"/>
</dbReference>
<protein>
    <submittedName>
        <fullName evidence="2">Uncharacterized protein</fullName>
    </submittedName>
</protein>
<feature type="compositionally biased region" description="Basic residues" evidence="1">
    <location>
        <begin position="108"/>
        <end position="118"/>
    </location>
</feature>
<comment type="caution">
    <text evidence="2">The sequence shown here is derived from an EMBL/GenBank/DDBJ whole genome shotgun (WGS) entry which is preliminary data.</text>
</comment>
<sequence>MSYPRRCATASECPVCLAPCAASCVAPCAAPCAHEINYPHRRPGRAPCRMVARWCARVRARARHAGGARRTFVRAAWRIRRARARSVHGVAAAARRRGGRGGLGTARGLRRRHAHGLQRRLSASAGGRGRETATAHLCGYARVAHGSLCGRHRHRHEPRAHAVARTLSRLHGALSERHDGIRHARGQGSARDPARAPRARDIRGRARLCTRIRLARALSPGAHRNVREHAGRAACRRPGQRGHLRGFRAGGTLPALAGRFSRPACRLRGARPYARVALRRAGVEVGAARSARPAAGGRAARSGGGRACTLARRRRAPGRRVALVQPERRRTRVAAHAAAAEGGLRHGVAAVQLHEPGPCALGHGQRLSRLSFPHPRHHLRACAVLSLDESRGRHGAWRDRACRDLGERRIDRRRHALYGVLRTLSARDGGAPRRADGALARRLHGPPHRARAARARTGGVAARGARQSGWHACSARGQPR</sequence>
<feature type="region of interest" description="Disordered" evidence="1">
    <location>
        <begin position="444"/>
        <end position="480"/>
    </location>
</feature>
<reference evidence="2 3" key="1">
    <citation type="submission" date="2018-05" db="EMBL/GenBank/DDBJ databases">
        <title>Genomic Encyclopedia of Type Strains, Phase IV (KMG-V): Genome sequencing to study the core and pangenomes of soil and plant-associated prokaryotes.</title>
        <authorList>
            <person name="Whitman W."/>
        </authorList>
    </citation>
    <scope>NUCLEOTIDE SEQUENCE [LARGE SCALE GENOMIC DNA]</scope>
    <source>
        <strain evidence="2 3">SCZa-39</strain>
    </source>
</reference>
<evidence type="ECO:0000313" key="2">
    <source>
        <dbReference type="EMBL" id="PVX97891.1"/>
    </source>
</evidence>
<evidence type="ECO:0000313" key="3">
    <source>
        <dbReference type="Proteomes" id="UP000245712"/>
    </source>
</evidence>
<organism evidence="2 3">
    <name type="scientific">Paraburkholderia unamae</name>
    <dbReference type="NCBI Taxonomy" id="219649"/>
    <lineage>
        <taxon>Bacteria</taxon>
        <taxon>Pseudomonadati</taxon>
        <taxon>Pseudomonadota</taxon>
        <taxon>Betaproteobacteria</taxon>
        <taxon>Burkholderiales</taxon>
        <taxon>Burkholderiaceae</taxon>
        <taxon>Paraburkholderia</taxon>
    </lineage>
</organism>
<feature type="region of interest" description="Disordered" evidence="1">
    <location>
        <begin position="179"/>
        <end position="202"/>
    </location>
</feature>
<feature type="region of interest" description="Disordered" evidence="1">
    <location>
        <begin position="93"/>
        <end position="128"/>
    </location>
</feature>
<feature type="compositionally biased region" description="Low complexity" evidence="1">
    <location>
        <begin position="455"/>
        <end position="466"/>
    </location>
</feature>
<feature type="compositionally biased region" description="Basic residues" evidence="1">
    <location>
        <begin position="444"/>
        <end position="454"/>
    </location>
</feature>
<dbReference type="Proteomes" id="UP000245712">
    <property type="component" value="Unassembled WGS sequence"/>
</dbReference>
<evidence type="ECO:0000256" key="1">
    <source>
        <dbReference type="SAM" id="MobiDB-lite"/>
    </source>
</evidence>
<keyword evidence="3" id="KW-1185">Reference proteome</keyword>